<name>A0A150G789_GONPE</name>
<dbReference type="AlphaFoldDB" id="A0A150G789"/>
<dbReference type="EMBL" id="LSYV01000052">
    <property type="protein sequence ID" value="KXZ45698.1"/>
    <property type="molecule type" value="Genomic_DNA"/>
</dbReference>
<evidence type="ECO:0000313" key="3">
    <source>
        <dbReference type="Proteomes" id="UP000075714"/>
    </source>
</evidence>
<reference evidence="3" key="1">
    <citation type="journal article" date="2016" name="Nat. Commun.">
        <title>The Gonium pectorale genome demonstrates co-option of cell cycle regulation during the evolution of multicellularity.</title>
        <authorList>
            <person name="Hanschen E.R."/>
            <person name="Marriage T.N."/>
            <person name="Ferris P.J."/>
            <person name="Hamaji T."/>
            <person name="Toyoda A."/>
            <person name="Fujiyama A."/>
            <person name="Neme R."/>
            <person name="Noguchi H."/>
            <person name="Minakuchi Y."/>
            <person name="Suzuki M."/>
            <person name="Kawai-Toyooka H."/>
            <person name="Smith D.R."/>
            <person name="Sparks H."/>
            <person name="Anderson J."/>
            <person name="Bakaric R."/>
            <person name="Luria V."/>
            <person name="Karger A."/>
            <person name="Kirschner M.W."/>
            <person name="Durand P.M."/>
            <person name="Michod R.E."/>
            <person name="Nozaki H."/>
            <person name="Olson B.J."/>
        </authorList>
    </citation>
    <scope>NUCLEOTIDE SEQUENCE [LARGE SCALE GENOMIC DNA]</scope>
    <source>
        <strain evidence="3">NIES-2863</strain>
    </source>
</reference>
<proteinExistence type="predicted"/>
<dbReference type="PANTHER" id="PTHR12203:SF35">
    <property type="entry name" value="PROTEIN O-GLUCOSYLTRANSFERASE 1"/>
    <property type="match status" value="1"/>
</dbReference>
<protein>
    <recommendedName>
        <fullName evidence="4">Glycosyl transferase CAP10 domain-containing protein</fullName>
    </recommendedName>
</protein>
<dbReference type="OrthoDB" id="541052at2759"/>
<dbReference type="InterPro" id="IPR051091">
    <property type="entry name" value="O-Glucosyltr/Glycosyltrsf_90"/>
</dbReference>
<accession>A0A150G789</accession>
<sequence>MAVLRARYPQHPWHLPVEPIDTWRGRTRTEPPPIPFVRARSDADLTALYDENLDLDLAPWRRRNRTSITVAGLQHWAGGLPFKASQRLMIIKGGRLGILGQSGGSVLRCERPCDPILESLIADLRSWLSSSSPDEQPWPDVAFFINVADTSLCQSWEAAGAEAAVAAEAAEDEEAVAGKSAGQGRQTGFATSGAGAGAGRRLLDDGWDATSGGAGAAGQQARQDRRRRRRGGVSTYGPCPAPILSLIKEWGKRKDEDILVPITVGIKQLARAPLSHFPARHKIDAAVFRGREYCHTRHAPYAPDTCSRTYFAAMSAFNPEWSRFLDVGFVDNYTLRGAPGGGGGEPRTIPAAGFVPTQELARFRYVLALDGITASSRLAQLLSLNSVVLKQVGGWRMTVAMEAAVTVAG</sequence>
<feature type="region of interest" description="Disordered" evidence="1">
    <location>
        <begin position="176"/>
        <end position="236"/>
    </location>
</feature>
<evidence type="ECO:0000256" key="1">
    <source>
        <dbReference type="SAM" id="MobiDB-lite"/>
    </source>
</evidence>
<comment type="caution">
    <text evidence="2">The sequence shown here is derived from an EMBL/GenBank/DDBJ whole genome shotgun (WGS) entry which is preliminary data.</text>
</comment>
<dbReference type="Proteomes" id="UP000075714">
    <property type="component" value="Unassembled WGS sequence"/>
</dbReference>
<evidence type="ECO:0000313" key="2">
    <source>
        <dbReference type="EMBL" id="KXZ45698.1"/>
    </source>
</evidence>
<organism evidence="2 3">
    <name type="scientific">Gonium pectorale</name>
    <name type="common">Green alga</name>
    <dbReference type="NCBI Taxonomy" id="33097"/>
    <lineage>
        <taxon>Eukaryota</taxon>
        <taxon>Viridiplantae</taxon>
        <taxon>Chlorophyta</taxon>
        <taxon>core chlorophytes</taxon>
        <taxon>Chlorophyceae</taxon>
        <taxon>CS clade</taxon>
        <taxon>Chlamydomonadales</taxon>
        <taxon>Volvocaceae</taxon>
        <taxon>Gonium</taxon>
    </lineage>
</organism>
<keyword evidence="3" id="KW-1185">Reference proteome</keyword>
<dbReference type="PANTHER" id="PTHR12203">
    <property type="entry name" value="KDEL LYS-ASP-GLU-LEU CONTAINING - RELATED"/>
    <property type="match status" value="1"/>
</dbReference>
<evidence type="ECO:0008006" key="4">
    <source>
        <dbReference type="Google" id="ProtNLM"/>
    </source>
</evidence>
<gene>
    <name evidence="2" type="ORF">GPECTOR_51g683</name>
</gene>